<organism evidence="4 5">
    <name type="scientific">candidate division WOR-1 bacterium RIFOXYB2_FULL_48_7</name>
    <dbReference type="NCBI Taxonomy" id="1802583"/>
    <lineage>
        <taxon>Bacteria</taxon>
        <taxon>Bacillati</taxon>
        <taxon>Saganbacteria</taxon>
    </lineage>
</organism>
<dbReference type="InterPro" id="IPR001789">
    <property type="entry name" value="Sig_transdc_resp-reg_receiver"/>
</dbReference>
<comment type="caution">
    <text evidence="4">The sequence shown here is derived from an EMBL/GenBank/DDBJ whole genome shotgun (WGS) entry which is preliminary data.</text>
</comment>
<protein>
    <recommendedName>
        <fullName evidence="3">Response regulatory domain-containing protein</fullName>
    </recommendedName>
</protein>
<dbReference type="InterPro" id="IPR050595">
    <property type="entry name" value="Bact_response_regulator"/>
</dbReference>
<dbReference type="EMBL" id="MEUF01000014">
    <property type="protein sequence ID" value="OGC36456.1"/>
    <property type="molecule type" value="Genomic_DNA"/>
</dbReference>
<reference evidence="4 5" key="1">
    <citation type="journal article" date="2016" name="Nat. Commun.">
        <title>Thousands of microbial genomes shed light on interconnected biogeochemical processes in an aquifer system.</title>
        <authorList>
            <person name="Anantharaman K."/>
            <person name="Brown C.T."/>
            <person name="Hug L.A."/>
            <person name="Sharon I."/>
            <person name="Castelle C.J."/>
            <person name="Probst A.J."/>
            <person name="Thomas B.C."/>
            <person name="Singh A."/>
            <person name="Wilkins M.J."/>
            <person name="Karaoz U."/>
            <person name="Brodie E.L."/>
            <person name="Williams K.H."/>
            <person name="Hubbard S.S."/>
            <person name="Banfield J.F."/>
        </authorList>
    </citation>
    <scope>NUCLEOTIDE SEQUENCE [LARGE SCALE GENOMIC DNA]</scope>
</reference>
<dbReference type="STRING" id="1802583.A2311_03090"/>
<dbReference type="InterPro" id="IPR011006">
    <property type="entry name" value="CheY-like_superfamily"/>
</dbReference>
<accession>A0A1F4TUV2</accession>
<dbReference type="AlphaFoldDB" id="A0A1F4TUV2"/>
<dbReference type="PANTHER" id="PTHR44591">
    <property type="entry name" value="STRESS RESPONSE REGULATOR PROTEIN 1"/>
    <property type="match status" value="1"/>
</dbReference>
<proteinExistence type="predicted"/>
<dbReference type="Proteomes" id="UP000178951">
    <property type="component" value="Unassembled WGS sequence"/>
</dbReference>
<keyword evidence="1 2" id="KW-0597">Phosphoprotein</keyword>
<gene>
    <name evidence="4" type="ORF">A2311_03090</name>
</gene>
<dbReference type="Pfam" id="PF00072">
    <property type="entry name" value="Response_reg"/>
    <property type="match status" value="1"/>
</dbReference>
<name>A0A1F4TUV2_UNCSA</name>
<dbReference type="SMART" id="SM00448">
    <property type="entry name" value="REC"/>
    <property type="match status" value="1"/>
</dbReference>
<evidence type="ECO:0000256" key="2">
    <source>
        <dbReference type="PROSITE-ProRule" id="PRU00169"/>
    </source>
</evidence>
<dbReference type="Gene3D" id="3.40.50.2300">
    <property type="match status" value="1"/>
</dbReference>
<evidence type="ECO:0000313" key="4">
    <source>
        <dbReference type="EMBL" id="OGC36456.1"/>
    </source>
</evidence>
<dbReference type="GO" id="GO:0000160">
    <property type="term" value="P:phosphorelay signal transduction system"/>
    <property type="evidence" value="ECO:0007669"/>
    <property type="project" value="InterPro"/>
</dbReference>
<feature type="modified residue" description="4-aspartylphosphate" evidence="2">
    <location>
        <position position="62"/>
    </location>
</feature>
<feature type="domain" description="Response regulatory" evidence="3">
    <location>
        <begin position="5"/>
        <end position="129"/>
    </location>
</feature>
<evidence type="ECO:0000259" key="3">
    <source>
        <dbReference type="PROSITE" id="PS50110"/>
    </source>
</evidence>
<dbReference type="SUPFAM" id="SSF52172">
    <property type="entry name" value="CheY-like"/>
    <property type="match status" value="1"/>
</dbReference>
<dbReference type="PROSITE" id="PS50110">
    <property type="entry name" value="RESPONSE_REGULATORY"/>
    <property type="match status" value="1"/>
</dbReference>
<dbReference type="PANTHER" id="PTHR44591:SF3">
    <property type="entry name" value="RESPONSE REGULATORY DOMAIN-CONTAINING PROTEIN"/>
    <property type="match status" value="1"/>
</dbReference>
<evidence type="ECO:0000313" key="5">
    <source>
        <dbReference type="Proteomes" id="UP000178951"/>
    </source>
</evidence>
<evidence type="ECO:0000256" key="1">
    <source>
        <dbReference type="ARBA" id="ARBA00022553"/>
    </source>
</evidence>
<sequence>MDKPIVLIIDDEVKQTDMVAKLIESTGRYQALKAYNASEGIELLKKNRQLFRPNKIRLILLDIKMPEMDGLQFLSLLRKEDKYSETGVIMLTAYEDEDKWDKATSGFVSGYLKKPVKEEELVTVLDHFFSHEGASAEMTMKTFEQHIAKREEFKKNKS</sequence>